<dbReference type="Proteomes" id="UP001225356">
    <property type="component" value="Unassembled WGS sequence"/>
</dbReference>
<sequence length="54" mass="5724">MIAFIRGIRIPVSTLWMPASARISSMSAGNLGARAASARRHEHDAVSSDRDASA</sequence>
<feature type="region of interest" description="Disordered" evidence="1">
    <location>
        <begin position="32"/>
        <end position="54"/>
    </location>
</feature>
<accession>A0ABT9QLD3</accession>
<organism evidence="2 3">
    <name type="scientific">Streptosporangium lutulentum</name>
    <dbReference type="NCBI Taxonomy" id="1461250"/>
    <lineage>
        <taxon>Bacteria</taxon>
        <taxon>Bacillati</taxon>
        <taxon>Actinomycetota</taxon>
        <taxon>Actinomycetes</taxon>
        <taxon>Streptosporangiales</taxon>
        <taxon>Streptosporangiaceae</taxon>
        <taxon>Streptosporangium</taxon>
    </lineage>
</organism>
<keyword evidence="3" id="KW-1185">Reference proteome</keyword>
<name>A0ABT9QLD3_9ACTN</name>
<feature type="compositionally biased region" description="Basic and acidic residues" evidence="1">
    <location>
        <begin position="39"/>
        <end position="54"/>
    </location>
</feature>
<evidence type="ECO:0000313" key="3">
    <source>
        <dbReference type="Proteomes" id="UP001225356"/>
    </source>
</evidence>
<proteinExistence type="predicted"/>
<evidence type="ECO:0000313" key="2">
    <source>
        <dbReference type="EMBL" id="MDP9847577.1"/>
    </source>
</evidence>
<gene>
    <name evidence="2" type="ORF">J2853_006788</name>
</gene>
<dbReference type="RefSeq" id="WP_307564652.1">
    <property type="nucleotide sequence ID" value="NZ_JAUSQU010000001.1"/>
</dbReference>
<protein>
    <submittedName>
        <fullName evidence="2">Uncharacterized protein</fullName>
    </submittedName>
</protein>
<comment type="caution">
    <text evidence="2">The sequence shown here is derived from an EMBL/GenBank/DDBJ whole genome shotgun (WGS) entry which is preliminary data.</text>
</comment>
<reference evidence="2 3" key="1">
    <citation type="submission" date="2023-07" db="EMBL/GenBank/DDBJ databases">
        <title>Sequencing the genomes of 1000 actinobacteria strains.</title>
        <authorList>
            <person name="Klenk H.-P."/>
        </authorList>
    </citation>
    <scope>NUCLEOTIDE SEQUENCE [LARGE SCALE GENOMIC DNA]</scope>
    <source>
        <strain evidence="2 3">DSM 46740</strain>
    </source>
</reference>
<dbReference type="EMBL" id="JAUSQU010000001">
    <property type="protein sequence ID" value="MDP9847577.1"/>
    <property type="molecule type" value="Genomic_DNA"/>
</dbReference>
<evidence type="ECO:0000256" key="1">
    <source>
        <dbReference type="SAM" id="MobiDB-lite"/>
    </source>
</evidence>